<feature type="domain" description="TFIIS central" evidence="7">
    <location>
        <begin position="5"/>
        <end position="120"/>
    </location>
</feature>
<reference evidence="8 12" key="1">
    <citation type="journal article" date="2000" name="Science">
        <title>The genome sequence of Drosophila melanogaster.</title>
        <authorList>
            <person name="Adams M.D."/>
            <person name="Celniker S.E."/>
            <person name="Holt R.A."/>
            <person name="Evans C.A."/>
            <person name="Gocayne J.D."/>
            <person name="Amanatides P.G."/>
            <person name="Scherer S.E."/>
            <person name="Li P.W."/>
            <person name="Hoskins R.A."/>
            <person name="Galle R.F."/>
            <person name="George R.A."/>
            <person name="Lewis S.E."/>
            <person name="Richards S."/>
            <person name="Ashburner M."/>
            <person name="Henderson S.N."/>
            <person name="Sutton G.G."/>
            <person name="Wortman J.R."/>
            <person name="Yandell M.D."/>
            <person name="Zhang Q."/>
            <person name="Chen L.X."/>
            <person name="Brandon R.C."/>
            <person name="Rogers Y.H."/>
            <person name="Blazej R.G."/>
            <person name="Champe M."/>
            <person name="Pfeiffer B.D."/>
            <person name="Wan K.H."/>
            <person name="Doyle C."/>
            <person name="Baxter E.G."/>
            <person name="Helt G."/>
            <person name="Nelson C.R."/>
            <person name="Gabor G.L."/>
            <person name="Abril J.F."/>
            <person name="Agbayani A."/>
            <person name="An H.J."/>
            <person name="Andrews-Pfannkoch C."/>
            <person name="Baldwin D."/>
            <person name="Ballew R.M."/>
            <person name="Basu A."/>
            <person name="Baxendale J."/>
            <person name="Bayraktaroglu L."/>
            <person name="Beasley E.M."/>
            <person name="Beeson K.Y."/>
            <person name="Benos P.V."/>
            <person name="Berman B.P."/>
            <person name="Bhandari D."/>
            <person name="Bolshakov S."/>
            <person name="Borkova D."/>
            <person name="Botchan M.R."/>
            <person name="Bouck J."/>
            <person name="Brokstein P."/>
            <person name="Brottier P."/>
            <person name="Burtis K.C."/>
            <person name="Busam D.A."/>
            <person name="Butler H."/>
            <person name="Cadieu E."/>
            <person name="Center A."/>
            <person name="Chandra I."/>
            <person name="Cherry J.M."/>
            <person name="Cawley S."/>
            <person name="Dahlke C."/>
            <person name="Davenport L.B."/>
            <person name="Davies P."/>
            <person name="de Pablos B."/>
            <person name="Delcher A."/>
            <person name="Deng Z."/>
            <person name="Mays A.D."/>
            <person name="Dew I."/>
            <person name="Dietz S.M."/>
            <person name="Dodson K."/>
            <person name="Doup L.E."/>
            <person name="Downes M."/>
            <person name="Dugan-Rocha S."/>
            <person name="Dunkov B.C."/>
            <person name="Dunn P."/>
            <person name="Durbin K.J."/>
            <person name="Evangelista C.C."/>
            <person name="Ferraz C."/>
            <person name="Ferriera S."/>
            <person name="Fleischmann W."/>
            <person name="Fosler C."/>
            <person name="Gabrielian A.E."/>
            <person name="Garg N.S."/>
            <person name="Gelbart W.M."/>
            <person name="Glasser K."/>
            <person name="Glodek A."/>
            <person name="Gong F."/>
            <person name="Gorrell J.H."/>
            <person name="Gu Z."/>
            <person name="Guan P."/>
            <person name="Harris M."/>
            <person name="Harris N.L."/>
            <person name="Harvey D."/>
            <person name="Heiman T.J."/>
            <person name="Hernandez J.R."/>
            <person name="Houck J."/>
            <person name="Hostin D."/>
            <person name="Houston K.A."/>
            <person name="Howland T.J."/>
            <person name="Wei M.H."/>
            <person name="Ibegwam C."/>
            <person name="Jalali M."/>
            <person name="Kalush F."/>
            <person name="Karpen G.H."/>
            <person name="Ke Z."/>
            <person name="Kennison J.A."/>
            <person name="Ketchum K.A."/>
            <person name="Kimmel B.E."/>
            <person name="Kodira C.D."/>
            <person name="Kraft C."/>
            <person name="Kravitz S."/>
            <person name="Kulp D."/>
            <person name="Lai Z."/>
            <person name="Lasko P."/>
            <person name="Lei Y."/>
            <person name="Levitsky A.A."/>
            <person name="Li J."/>
            <person name="Li Z."/>
            <person name="Liang Y."/>
            <person name="Lin X."/>
            <person name="Liu X."/>
            <person name="Mattei B."/>
            <person name="McIntosh T.C."/>
            <person name="McLeod M.P."/>
            <person name="McPherson D."/>
            <person name="Merkulov G."/>
            <person name="Milshina N.V."/>
            <person name="Mobarry C."/>
            <person name="Morris J."/>
            <person name="Moshrefi A."/>
            <person name="Mount S.M."/>
            <person name="Moy M."/>
            <person name="Murphy B."/>
            <person name="Murphy L."/>
            <person name="Muzny D.M."/>
            <person name="Nelson D.L."/>
            <person name="Nelson D.R."/>
            <person name="Nelson K.A."/>
            <person name="Nixon K."/>
            <person name="Nusskern D.R."/>
            <person name="Pacleb J.M."/>
            <person name="Palazzolo M."/>
            <person name="Pittman G.S."/>
            <person name="Pan S."/>
            <person name="Pollard J."/>
            <person name="Puri V."/>
            <person name="Reese M.G."/>
            <person name="Reinert K."/>
            <person name="Remington K."/>
            <person name="Saunders R.D."/>
            <person name="Scheeler F."/>
            <person name="Shen H."/>
            <person name="Shue B.C."/>
            <person name="Siden-Kiamos I."/>
            <person name="Simpson M."/>
            <person name="Skupski M.P."/>
            <person name="Smith T."/>
            <person name="Spier E."/>
            <person name="Spradling A.C."/>
            <person name="Stapleton M."/>
            <person name="Strong R."/>
            <person name="Sun E."/>
            <person name="Svirskas R."/>
            <person name="Tector C."/>
            <person name="Turner R."/>
            <person name="Venter E."/>
            <person name="Wang A.H."/>
            <person name="Wang X."/>
            <person name="Wang Z.Y."/>
            <person name="Wassarman D.A."/>
            <person name="Weinstock G.M."/>
            <person name="Weissenbach J."/>
            <person name="Williams S.M."/>
            <person name="WoodageT"/>
            <person name="Worley K.C."/>
            <person name="Wu D."/>
            <person name="Yang S."/>
            <person name="Yao Q.A."/>
            <person name="Ye J."/>
            <person name="Yeh R.F."/>
            <person name="Zaveri J.S."/>
            <person name="Zhan M."/>
            <person name="Zhang G."/>
            <person name="Zhao Q."/>
            <person name="Zheng L."/>
            <person name="Zheng X.H."/>
            <person name="Zhong F.N."/>
            <person name="Zhong W."/>
            <person name="Zhou X."/>
            <person name="Zhu S."/>
            <person name="Zhu X."/>
            <person name="Smith H.O."/>
            <person name="Gibbs R.A."/>
            <person name="Myers E.W."/>
            <person name="Rubin G.M."/>
            <person name="Venter J.C."/>
        </authorList>
    </citation>
    <scope>NUCLEOTIDE SEQUENCE [LARGE SCALE GENOMIC DNA]</scope>
    <source>
        <strain evidence="12">Berkeley</strain>
    </source>
</reference>
<dbReference type="PaxDb" id="7227-FBpp0073866"/>
<reference evidence="12" key="3">
    <citation type="journal article" date="2002" name="Genome Biol.">
        <title>Annotation of the Drosophila melanogaster euchromatic genome: a systematic review.</title>
        <authorList>
            <person name="Misra S."/>
            <person name="Crosby M.A."/>
            <person name="Mungall C.J."/>
            <person name="Matthews B.B."/>
            <person name="Campbell K.S."/>
            <person name="Hradecky P."/>
            <person name="Huang Y."/>
            <person name="Kaminker J.S."/>
            <person name="Millburn G.H."/>
            <person name="Prochnik S.E."/>
            <person name="Smith C.D."/>
            <person name="Tupy J.L."/>
            <person name="Whitfied E.J."/>
            <person name="Bayraktaroglu L."/>
            <person name="Berman B.P."/>
            <person name="Bettencourt B.R."/>
            <person name="Celniker S.E."/>
            <person name="de Grey A.D."/>
            <person name="Drysdale R.A."/>
            <person name="Harris N.L."/>
            <person name="Richter J."/>
            <person name="Russo S."/>
            <person name="Schroeder A.J."/>
            <person name="Shu S.Q."/>
            <person name="Stapleton M."/>
            <person name="Yamada C."/>
            <person name="Ashburner M."/>
            <person name="Gelbart W.M."/>
            <person name="Rubin G.M."/>
            <person name="Lewis S.E."/>
        </authorList>
    </citation>
    <scope>GENOME REANNOTATION</scope>
    <source>
        <strain evidence="12">Berkeley</strain>
    </source>
</reference>
<dbReference type="DNASU" id="32499"/>
<reference evidence="8 12" key="10">
    <citation type="journal article" date="2007" name="Science">
        <title>Sequence finishing and mapping of Drosophila melanogaster heterochromatin.</title>
        <authorList>
            <person name="Hoskins R.A."/>
            <person name="Carlson J.W."/>
            <person name="Kennedy C."/>
            <person name="Acevedo D."/>
            <person name="Evans-Holm M."/>
            <person name="Frise E."/>
            <person name="Wan K.H."/>
            <person name="Park S."/>
            <person name="Mendez-Lago M."/>
            <person name="Rossi F."/>
            <person name="Villasante A."/>
            <person name="Dimitri P."/>
            <person name="Karpen G.H."/>
            <person name="Celniker S.E."/>
        </authorList>
    </citation>
    <scope>NUCLEOTIDE SEQUENCE [LARGE SCALE GENOMIC DNA]</scope>
    <source>
        <strain evidence="12">Berkeley</strain>
    </source>
</reference>
<reference evidence="8 12" key="9">
    <citation type="journal article" date="2007" name="Science">
        <title>The Release 5.1 annotation of Drosophila melanogaster heterochromatin.</title>
        <authorList>
            <person name="Smith C.D."/>
            <person name="Shu S."/>
            <person name="Mungall C.J."/>
            <person name="Karpen G.H."/>
        </authorList>
    </citation>
    <scope>NUCLEOTIDE SEQUENCE [LARGE SCALE GENOMIC DNA]</scope>
    <source>
        <strain evidence="12">Berkeley</strain>
    </source>
</reference>
<dbReference type="FunCoup" id="Q9VXS6">
    <property type="interactions" value="57"/>
</dbReference>
<dbReference type="IntAct" id="Q9VXS6">
    <property type="interactions" value="7"/>
</dbReference>
<reference evidence="8" key="11">
    <citation type="journal article" date="2015" name="G3 (Bethesda)">
        <title>Gene Model Annotations for Drosophila melanogaster: Impact of High-Throughput Data.</title>
        <authorList>
            <consortium name="FlyBase Consortium"/>
            <person name="Matthews B.B."/>
            <person name="Dos Santos G."/>
            <person name="Crosby M.A."/>
            <person name="Emmert D.B."/>
            <person name="St Pierre S.E."/>
            <person name="Gramates L.S."/>
            <person name="Zhou P."/>
            <person name="Schroeder A.J."/>
            <person name="Falls K."/>
            <person name="Strelets V."/>
            <person name="Russo S.M."/>
            <person name="Gelbart W.M."/>
            <person name="null"/>
        </authorList>
    </citation>
    <scope>NUCLEOTIDE SEQUENCE</scope>
</reference>
<dbReference type="Gene3D" id="1.10.472.30">
    <property type="entry name" value="Transcription elongation factor S-II, central domain"/>
    <property type="match status" value="1"/>
</dbReference>
<dbReference type="InterPro" id="IPR036575">
    <property type="entry name" value="TFIIS_cen_dom_sf"/>
</dbReference>
<gene>
    <name evidence="8" type="primary">Dmel\CG8117</name>
    <name evidence="8" type="synonym">dCrsp70</name>
    <name evidence="8 11" type="ORF">CG8117</name>
    <name evidence="8" type="ORF">Dmel_CG8117</name>
</gene>
<evidence type="ECO:0000256" key="1">
    <source>
        <dbReference type="ARBA" id="ARBA00022723"/>
    </source>
</evidence>
<dbReference type="EMBL" id="BT022128">
    <property type="protein sequence ID" value="AAY51523.1"/>
    <property type="molecule type" value="mRNA"/>
</dbReference>
<keyword evidence="4" id="KW-0539">Nucleus</keyword>
<dbReference type="Gene3D" id="2.20.25.10">
    <property type="match status" value="1"/>
</dbReference>
<reference evidence="8 12" key="6">
    <citation type="journal article" date="2005" name="PLoS Comput. Biol.">
        <title>Combined evidence annotation of transposable elements in genome sequences.</title>
        <authorList>
            <person name="Quesneville H."/>
            <person name="Bergman C.M."/>
            <person name="Andrieu O."/>
            <person name="Autard D."/>
            <person name="Nouaud D."/>
            <person name="Ashburner M."/>
            <person name="Anxolabehere D."/>
        </authorList>
    </citation>
    <scope>NUCLEOTIDE SEQUENCE [LARGE SCALE GENOMIC DNA]</scope>
    <source>
        <strain evidence="12">Berkeley</strain>
    </source>
</reference>
<dbReference type="EMBL" id="AE014298">
    <property type="protein sequence ID" value="AAF48482.2"/>
    <property type="molecule type" value="Genomic_DNA"/>
</dbReference>
<dbReference type="OMA" id="NCIQLHT"/>
<evidence type="ECO:0000259" key="7">
    <source>
        <dbReference type="PROSITE" id="PS51321"/>
    </source>
</evidence>
<dbReference type="Pfam" id="PF07500">
    <property type="entry name" value="TFIIS_M"/>
    <property type="match status" value="1"/>
</dbReference>
<dbReference type="SUPFAM" id="SSF57783">
    <property type="entry name" value="Zinc beta-ribbon"/>
    <property type="match status" value="1"/>
</dbReference>
<dbReference type="AGR" id="FB:FBgn0030663"/>
<reference evidence="8" key="15">
    <citation type="submission" date="2024-06" db="EMBL/GenBank/DDBJ databases">
        <title>Drosophila melanogaster release 4 sequence.</title>
        <authorList>
            <consortium name="Berkeley Drosophila Genome Project"/>
            <person name="Celniker S."/>
            <person name="Carlson J."/>
            <person name="Wan K."/>
            <person name="Pfeiffer B."/>
            <person name="Frise E."/>
            <person name="George R."/>
            <person name="Hoskins R."/>
            <person name="Stapleton M."/>
            <person name="Pacleb J."/>
            <person name="Park S."/>
            <person name="Svirskas R."/>
            <person name="Smith E."/>
            <person name="Yu C."/>
            <person name="Rubin G."/>
        </authorList>
    </citation>
    <scope>NUCLEOTIDE SEQUENCE</scope>
</reference>
<dbReference type="PANTHER" id="PTHR11477">
    <property type="entry name" value="TRANSCRIPTION FACTOR S-II ZINC FINGER DOMAIN-CONTAINING PROTEIN"/>
    <property type="match status" value="1"/>
</dbReference>
<dbReference type="GO" id="GO:0006357">
    <property type="term" value="P:regulation of transcription by RNA polymerase II"/>
    <property type="evidence" value="ECO:0000318"/>
    <property type="project" value="GO_Central"/>
</dbReference>
<evidence type="ECO:0000313" key="8">
    <source>
        <dbReference type="EMBL" id="AAF48482.2"/>
    </source>
</evidence>
<dbReference type="GO" id="GO:0008270">
    <property type="term" value="F:zinc ion binding"/>
    <property type="evidence" value="ECO:0007669"/>
    <property type="project" value="UniProtKB-KW"/>
</dbReference>
<reference evidence="8" key="12">
    <citation type="journal article" date="2015" name="G3 (Bethesda)">
        <title>Gene Model Annotations for Drosophila melanogaster: The Rule-Benders.</title>
        <authorList>
            <consortium name="FlyBase Consortium"/>
            <person name="Crosby M.A."/>
            <person name="Gramates L.S."/>
            <person name="Dos Santos G."/>
            <person name="Matthews B.B."/>
            <person name="St Pierre S.E."/>
            <person name="Zhou P."/>
            <person name="Schroeder A.J."/>
            <person name="Falls K."/>
            <person name="Emmert D.B."/>
            <person name="Russo S.M."/>
            <person name="Gelbart W.M."/>
            <person name="null"/>
        </authorList>
    </citation>
    <scope>NUCLEOTIDE SEQUENCE</scope>
</reference>
<reference evidence="12" key="4">
    <citation type="journal article" date="2002" name="Genome Biol.">
        <title>The transposable elements of the Drosophila melanogaster euchromatin: a genomics perspective.</title>
        <authorList>
            <person name="Kaminker J.S."/>
            <person name="Bergman C.M."/>
            <person name="Kronmiller B."/>
            <person name="Carlson J."/>
            <person name="Svirskas R."/>
            <person name="Patel S."/>
            <person name="Frise E."/>
            <person name="Wheeler D.A."/>
            <person name="Lewis S.E."/>
            <person name="Rubin G.M."/>
            <person name="Ashburner M."/>
            <person name="Celniker S.E."/>
        </authorList>
    </citation>
    <scope>NUCLEOTIDE SEQUENCE [LARGE SCALE GENOMIC DNA]</scope>
    <source>
        <strain evidence="12">Berkeley</strain>
    </source>
</reference>
<reference evidence="8 12" key="5">
    <citation type="journal article" date="2002" name="Genome Biol.">
        <title>Heterochromatic sequences in a Drosophila whole-genome shotgun assembly.</title>
        <authorList>
            <person name="Hoskins R.A."/>
            <person name="Smith C.D."/>
            <person name="Carlson J.W."/>
            <person name="Carvalho A.B."/>
            <person name="Halpern A."/>
            <person name="Kaminker J.S."/>
            <person name="Kennedy C."/>
            <person name="Mungall C.J."/>
            <person name="Sullivan B.A."/>
            <person name="Sutton G.G."/>
            <person name="Yasuhara J.C."/>
            <person name="Wakimoto B.T."/>
            <person name="Myers E.W."/>
            <person name="Celniker S.E."/>
            <person name="Rubin G.M."/>
            <person name="Karpen G.H."/>
        </authorList>
    </citation>
    <scope>NUCLEOTIDE SEQUENCE [LARGE SCALE GENOMIC DNA]</scope>
    <source>
        <strain evidence="12">Berkeley</strain>
    </source>
</reference>
<evidence type="ECO:0000256" key="4">
    <source>
        <dbReference type="ARBA" id="ARBA00023242"/>
    </source>
</evidence>
<dbReference type="eggNOG" id="KOG1105">
    <property type="taxonomic scope" value="Eukaryota"/>
</dbReference>
<dbReference type="OrthoDB" id="44867at2759"/>
<dbReference type="GO" id="GO:0006351">
    <property type="term" value="P:DNA-templated transcription"/>
    <property type="evidence" value="ECO:0007669"/>
    <property type="project" value="InterPro"/>
</dbReference>
<dbReference type="GeneID" id="32499"/>
<reference evidence="9" key="7">
    <citation type="submission" date="2005-08" db="EMBL/GenBank/DDBJ databases">
        <authorList>
            <person name="Stapleton M."/>
            <person name="Carlson J."/>
            <person name="Chavez C."/>
            <person name="Frise E."/>
            <person name="George R."/>
            <person name="Pacleb J."/>
            <person name="Park S."/>
            <person name="Wan K."/>
            <person name="Yu C."/>
            <person name="Celniker S."/>
        </authorList>
    </citation>
    <scope>NUCLEOTIDE SEQUENCE</scope>
</reference>
<dbReference type="KEGG" id="dme:Dmel_CG8117"/>
<dbReference type="GO" id="GO:0003676">
    <property type="term" value="F:nucleic acid binding"/>
    <property type="evidence" value="ECO:0007669"/>
    <property type="project" value="InterPro"/>
</dbReference>
<dbReference type="UCSC" id="CG8117-RA">
    <property type="organism name" value="d. melanogaster"/>
</dbReference>
<dbReference type="GO" id="GO:0005634">
    <property type="term" value="C:nucleus"/>
    <property type="evidence" value="ECO:0000318"/>
    <property type="project" value="GO_Central"/>
</dbReference>
<evidence type="ECO:0000313" key="12">
    <source>
        <dbReference type="Proteomes" id="UP000000803"/>
    </source>
</evidence>
<evidence type="ECO:0000256" key="3">
    <source>
        <dbReference type="ARBA" id="ARBA00022833"/>
    </source>
</evidence>
<evidence type="ECO:0000256" key="2">
    <source>
        <dbReference type="ARBA" id="ARBA00022771"/>
    </source>
</evidence>
<accession>Q9VXS6</accession>
<dbReference type="EMBL" id="BT023150">
    <property type="protein sequence ID" value="AAY55566.1"/>
    <property type="molecule type" value="mRNA"/>
</dbReference>
<dbReference type="SUPFAM" id="SSF46942">
    <property type="entry name" value="Elongation factor TFIIS domain 2"/>
    <property type="match status" value="1"/>
</dbReference>
<dbReference type="PROSITE" id="PS51133">
    <property type="entry name" value="ZF_TFIIS_2"/>
    <property type="match status" value="1"/>
</dbReference>
<evidence type="ECO:0000313" key="11">
    <source>
        <dbReference type="FlyBase" id="FBgn0030663"/>
    </source>
</evidence>
<keyword evidence="1" id="KW-0479">Metal-binding</keyword>
<dbReference type="SMART" id="SM00510">
    <property type="entry name" value="TFS2M"/>
    <property type="match status" value="1"/>
</dbReference>
<sequence>MSMEIRIKCREMLATALKSGNMPPGCGDPDDMAAKLEDAIYGDLNGCKVKYKNRIRSRLANLRDPKNPELRQKFLLGQITPEELSKMTPEEMASDDMKQMRQKYVQDSINAAQMAKVQGTKTDQFKCERCDKRNCSQLHIRDGDEPIITFVICDECGNRWKS</sequence>
<reference evidence="8" key="13">
    <citation type="journal article" date="2015" name="Genome Res.">
        <title>The Release 6 reference sequence of the Drosophila melanogaster genome.</title>
        <authorList>
            <person name="Hoskins R.A."/>
            <person name="Carlson J.W."/>
            <person name="Wan K.H."/>
            <person name="Park S."/>
            <person name="Mendez I."/>
            <person name="Galle S.E."/>
            <person name="Booth B.W."/>
            <person name="Pfeiffer B.D."/>
            <person name="George R.A."/>
            <person name="Svirskas R."/>
            <person name="Krzywinski M."/>
            <person name="Schein J."/>
            <person name="Accardo M.C."/>
            <person name="Damia E."/>
            <person name="Messina G."/>
            <person name="Mendez-Lago M."/>
            <person name="de Pablos B."/>
            <person name="Demakova O.V."/>
            <person name="Andreyeva E.N."/>
            <person name="Boldyreva L.V."/>
            <person name="Marra M."/>
            <person name="Carvalho A.B."/>
            <person name="Dimitri P."/>
            <person name="Villasante A."/>
            <person name="Zhimulev I.F."/>
            <person name="Rubin G.M."/>
            <person name="Karpen G.H."/>
            <person name="Celniker S.E."/>
        </authorList>
    </citation>
    <scope>NUCLEOTIDE SEQUENCE</scope>
</reference>
<organism evidence="8 12">
    <name type="scientific">Drosophila melanogaster</name>
    <name type="common">Fruit fly</name>
    <dbReference type="NCBI Taxonomy" id="7227"/>
    <lineage>
        <taxon>Eukaryota</taxon>
        <taxon>Metazoa</taxon>
        <taxon>Ecdysozoa</taxon>
        <taxon>Arthropoda</taxon>
        <taxon>Hexapoda</taxon>
        <taxon>Insecta</taxon>
        <taxon>Pterygota</taxon>
        <taxon>Neoptera</taxon>
        <taxon>Endopterygota</taxon>
        <taxon>Diptera</taxon>
        <taxon>Brachycera</taxon>
        <taxon>Muscomorpha</taxon>
        <taxon>Ephydroidea</taxon>
        <taxon>Drosophilidae</taxon>
        <taxon>Drosophila</taxon>
        <taxon>Sophophora</taxon>
    </lineage>
</organism>
<evidence type="ECO:0000256" key="5">
    <source>
        <dbReference type="PROSITE-ProRule" id="PRU00472"/>
    </source>
</evidence>
<protein>
    <submittedName>
        <fullName evidence="9">IP08861p</fullName>
    </submittedName>
    <submittedName>
        <fullName evidence="10">IP09061p</fullName>
    </submittedName>
</protein>
<feature type="domain" description="TFIIS-type" evidence="6">
    <location>
        <begin position="123"/>
        <end position="161"/>
    </location>
</feature>
<dbReference type="BioGRID-ORCS" id="32499">
    <property type="hits" value="0 hits in 3 CRISPR screens"/>
</dbReference>
<dbReference type="PROSITE" id="PS51321">
    <property type="entry name" value="TFIIS_CENTRAL"/>
    <property type="match status" value="1"/>
</dbReference>
<evidence type="ECO:0000313" key="9">
    <source>
        <dbReference type="EMBL" id="AAY51523.1"/>
    </source>
</evidence>
<reference evidence="12" key="2">
    <citation type="journal article" date="2002" name="Genome Biol.">
        <title>Finishing a whole-genome shotgun: release 3 of the Drosophila melanogaster euchromatic genome sequence.</title>
        <authorList>
            <person name="Celniker S.E."/>
            <person name="Wheeler D.A."/>
            <person name="Kronmiller B."/>
            <person name="Carlson J.W."/>
            <person name="Halpern A."/>
            <person name="Patel S."/>
            <person name="Adams M."/>
            <person name="Champe M."/>
            <person name="Dugan S.P."/>
            <person name="Frise E."/>
            <person name="Hodgson A."/>
            <person name="George R.A."/>
            <person name="Hoskins R.A."/>
            <person name="Laverty T."/>
            <person name="Muzny D.M."/>
            <person name="Nelson C.R."/>
            <person name="Pacleb J.M."/>
            <person name="Park S."/>
            <person name="Pfeiffer B.D."/>
            <person name="Richards S."/>
            <person name="Sodergren E.J."/>
            <person name="Svirskas R."/>
            <person name="Tabor P.E."/>
            <person name="Wan K."/>
            <person name="Stapleton M."/>
            <person name="Sutton G.G."/>
            <person name="Venter C."/>
            <person name="Weinstock G."/>
            <person name="Scherer S.E."/>
            <person name="Myers E.W."/>
            <person name="Gibbs R.A."/>
            <person name="Rubin G.M."/>
        </authorList>
    </citation>
    <scope>NUCLEOTIDE SEQUENCE [LARGE SCALE GENOMIC DNA]</scope>
    <source>
        <strain evidence="12">Berkeley</strain>
    </source>
</reference>
<name>Q9VXS6_DROME</name>
<reference evidence="8" key="8">
    <citation type="submission" date="2006-08" db="EMBL/GenBank/DDBJ databases">
        <authorList>
            <person name="Celniker S."/>
            <person name="Carlson J."/>
            <person name="Wan K."/>
            <person name="Frise E."/>
            <person name="Hoskins R."/>
            <person name="Park S."/>
            <person name="Svirskas R."/>
            <person name="Rubin G."/>
        </authorList>
    </citation>
    <scope>NUCLEOTIDE SEQUENCE</scope>
</reference>
<dbReference type="HOGENOM" id="CLU_037637_4_1_1"/>
<dbReference type="SMR" id="Q9VXS6"/>
<keyword evidence="3" id="KW-0862">Zinc</keyword>
<evidence type="ECO:0000259" key="6">
    <source>
        <dbReference type="PROSITE" id="PS51133"/>
    </source>
</evidence>
<evidence type="ECO:0000313" key="10">
    <source>
        <dbReference type="EMBL" id="AAY55566.1"/>
    </source>
</evidence>
<dbReference type="Pfam" id="PF01096">
    <property type="entry name" value="Zn_ribbon_TFIIS"/>
    <property type="match status" value="1"/>
</dbReference>
<keyword evidence="12" id="KW-1185">Reference proteome</keyword>
<keyword evidence="2 5" id="KW-0863">Zinc-finger</keyword>
<dbReference type="PANTHER" id="PTHR11477:SF0">
    <property type="entry name" value="IP08861P-RELATED"/>
    <property type="match status" value="1"/>
</dbReference>
<dbReference type="RefSeq" id="NP_573049.2">
    <property type="nucleotide sequence ID" value="NM_132821.2"/>
</dbReference>
<proteinExistence type="evidence at transcript level"/>
<dbReference type="STRING" id="7227.FBpp0073866"/>
<dbReference type="VEuPathDB" id="VectorBase:FBgn0030663"/>
<dbReference type="InterPro" id="IPR003618">
    <property type="entry name" value="TFIIS_cen_dom"/>
</dbReference>
<dbReference type="InterPro" id="IPR001222">
    <property type="entry name" value="Znf_TFIIS"/>
</dbReference>
<dbReference type="AlphaFoldDB" id="Q9VXS6"/>
<reference evidence="8" key="14">
    <citation type="submission" date="2023-12" db="EMBL/GenBank/DDBJ databases">
        <authorList>
            <consortium name="FlyBase"/>
        </authorList>
    </citation>
    <scope>NUCLEOTIDE SEQUENCE</scope>
</reference>
<dbReference type="Proteomes" id="UP000000803">
    <property type="component" value="Chromosome X"/>
</dbReference>
<dbReference type="SMART" id="SM00440">
    <property type="entry name" value="ZnF_C2C2"/>
    <property type="match status" value="1"/>
</dbReference>
<dbReference type="Bgee" id="FBgn0030663">
    <property type="expression patterns" value="Expressed in spermatocyte in testis and 13 other cell types or tissues"/>
</dbReference>
<dbReference type="FlyBase" id="FBgn0030663">
    <property type="gene designation" value="CG8117"/>
</dbReference>